<dbReference type="PANTHER" id="PTHR45947">
    <property type="entry name" value="SULFOQUINOVOSYL TRANSFERASE SQD2"/>
    <property type="match status" value="1"/>
</dbReference>
<dbReference type="PANTHER" id="PTHR45947:SF3">
    <property type="entry name" value="SULFOQUINOVOSYL TRANSFERASE SQD2"/>
    <property type="match status" value="1"/>
</dbReference>
<dbReference type="Proteomes" id="UP001597062">
    <property type="component" value="Unassembled WGS sequence"/>
</dbReference>
<name>A0ABW3JW42_9FLAO</name>
<dbReference type="RefSeq" id="WP_386108835.1">
    <property type="nucleotide sequence ID" value="NZ_JBHTJR010000051.1"/>
</dbReference>
<dbReference type="InterPro" id="IPR001296">
    <property type="entry name" value="Glyco_trans_1"/>
</dbReference>
<reference evidence="4" key="1">
    <citation type="journal article" date="2019" name="Int. J. Syst. Evol. Microbiol.">
        <title>The Global Catalogue of Microorganisms (GCM) 10K type strain sequencing project: providing services to taxonomists for standard genome sequencing and annotation.</title>
        <authorList>
            <consortium name="The Broad Institute Genomics Platform"/>
            <consortium name="The Broad Institute Genome Sequencing Center for Infectious Disease"/>
            <person name="Wu L."/>
            <person name="Ma J."/>
        </authorList>
    </citation>
    <scope>NUCLEOTIDE SEQUENCE [LARGE SCALE GENOMIC DNA]</scope>
    <source>
        <strain evidence="4">CCUG 60527</strain>
    </source>
</reference>
<feature type="domain" description="Glycosyltransferase subfamily 4-like N-terminal" evidence="2">
    <location>
        <begin position="11"/>
        <end position="175"/>
    </location>
</feature>
<sequence>MIKVVHIAKPIGGVGVYIQLLAKTIDSNLYEHIIIQNKNDKNLKIVTDKEELIKSYHVNLIREIKPINDILSLIECIRVLKKEKPNLIHCHSAKAGILGRLAAFFLKIPVLYTPHAYSYLSTNSYFKRTIFKLTEQLFKYLPGKTLACSQSEYYRTINDLKFDPNKVFLWNNAIDEIKPVANKIDYNLPENYICNIGRPSYQKNTELLINSIYQVKKDIPNIHLVILGVGYYAPSLKKVTSLINDLNLTSNVTLISFINRQDCLAILEKSNLFVSTSRYEGLPYAGIEALMLKKACVLSDVDGHKDLVDNTINGYLTEQNTSKIAEKIKYLLTNHSVRKKMEEASYTKFQRNFVLKNNYKKLENIYKSVAKR</sequence>
<dbReference type="InterPro" id="IPR028098">
    <property type="entry name" value="Glyco_trans_4-like_N"/>
</dbReference>
<evidence type="ECO:0000259" key="2">
    <source>
        <dbReference type="Pfam" id="PF13439"/>
    </source>
</evidence>
<dbReference type="Pfam" id="PF00534">
    <property type="entry name" value="Glycos_transf_1"/>
    <property type="match status" value="1"/>
</dbReference>
<evidence type="ECO:0000313" key="3">
    <source>
        <dbReference type="EMBL" id="MFD0994010.1"/>
    </source>
</evidence>
<dbReference type="Gene3D" id="3.40.50.2000">
    <property type="entry name" value="Glycogen Phosphorylase B"/>
    <property type="match status" value="2"/>
</dbReference>
<keyword evidence="4" id="KW-1185">Reference proteome</keyword>
<dbReference type="InterPro" id="IPR050194">
    <property type="entry name" value="Glycosyltransferase_grp1"/>
</dbReference>
<comment type="caution">
    <text evidence="3">The sequence shown here is derived from an EMBL/GenBank/DDBJ whole genome shotgun (WGS) entry which is preliminary data.</text>
</comment>
<dbReference type="GO" id="GO:0016757">
    <property type="term" value="F:glycosyltransferase activity"/>
    <property type="evidence" value="ECO:0007669"/>
    <property type="project" value="UniProtKB-KW"/>
</dbReference>
<keyword evidence="3" id="KW-0328">Glycosyltransferase</keyword>
<dbReference type="EC" id="2.4.-.-" evidence="3"/>
<dbReference type="SUPFAM" id="SSF53756">
    <property type="entry name" value="UDP-Glycosyltransferase/glycogen phosphorylase"/>
    <property type="match status" value="1"/>
</dbReference>
<protein>
    <submittedName>
        <fullName evidence="3">Glycosyltransferase</fullName>
        <ecNumber evidence="3">2.4.-.-</ecNumber>
    </submittedName>
</protein>
<accession>A0ABW3JW42</accession>
<proteinExistence type="predicted"/>
<dbReference type="EMBL" id="JBHTJR010000051">
    <property type="protein sequence ID" value="MFD0994010.1"/>
    <property type="molecule type" value="Genomic_DNA"/>
</dbReference>
<organism evidence="3 4">
    <name type="scientific">Tenacibaculum geojense</name>
    <dbReference type="NCBI Taxonomy" id="915352"/>
    <lineage>
        <taxon>Bacteria</taxon>
        <taxon>Pseudomonadati</taxon>
        <taxon>Bacteroidota</taxon>
        <taxon>Flavobacteriia</taxon>
        <taxon>Flavobacteriales</taxon>
        <taxon>Flavobacteriaceae</taxon>
        <taxon>Tenacibaculum</taxon>
    </lineage>
</organism>
<feature type="domain" description="Glycosyl transferase family 1" evidence="1">
    <location>
        <begin position="187"/>
        <end position="346"/>
    </location>
</feature>
<dbReference type="Pfam" id="PF13439">
    <property type="entry name" value="Glyco_transf_4"/>
    <property type="match status" value="1"/>
</dbReference>
<evidence type="ECO:0000313" key="4">
    <source>
        <dbReference type="Proteomes" id="UP001597062"/>
    </source>
</evidence>
<keyword evidence="3" id="KW-0808">Transferase</keyword>
<gene>
    <name evidence="3" type="ORF">ACFQ1U_12410</name>
</gene>
<evidence type="ECO:0000259" key="1">
    <source>
        <dbReference type="Pfam" id="PF00534"/>
    </source>
</evidence>